<dbReference type="SUPFAM" id="SSF52047">
    <property type="entry name" value="RNI-like"/>
    <property type="match status" value="1"/>
</dbReference>
<dbReference type="Pfam" id="PF00560">
    <property type="entry name" value="LRR_1"/>
    <property type="match status" value="2"/>
</dbReference>
<keyword evidence="1" id="KW-0433">Leucine-rich repeat</keyword>
<dbReference type="SMART" id="SM00369">
    <property type="entry name" value="LRR_TYP"/>
    <property type="match status" value="5"/>
</dbReference>
<dbReference type="AlphaFoldDB" id="A0A6P8XBJ4"/>
<dbReference type="InterPro" id="IPR001611">
    <property type="entry name" value="Leu-rich_rpt"/>
</dbReference>
<dbReference type="InterPro" id="IPR003591">
    <property type="entry name" value="Leu-rich_rpt_typical-subtyp"/>
</dbReference>
<keyword evidence="2" id="KW-0677">Repeat</keyword>
<organism evidence="3 4">
    <name type="scientific">Drosophila albomicans</name>
    <name type="common">Fruit fly</name>
    <dbReference type="NCBI Taxonomy" id="7291"/>
    <lineage>
        <taxon>Eukaryota</taxon>
        <taxon>Metazoa</taxon>
        <taxon>Ecdysozoa</taxon>
        <taxon>Arthropoda</taxon>
        <taxon>Hexapoda</taxon>
        <taxon>Insecta</taxon>
        <taxon>Pterygota</taxon>
        <taxon>Neoptera</taxon>
        <taxon>Endopterygota</taxon>
        <taxon>Diptera</taxon>
        <taxon>Brachycera</taxon>
        <taxon>Muscomorpha</taxon>
        <taxon>Ephydroidea</taxon>
        <taxon>Drosophilidae</taxon>
        <taxon>Drosophila</taxon>
    </lineage>
</organism>
<dbReference type="InterPro" id="IPR032675">
    <property type="entry name" value="LRR_dom_sf"/>
</dbReference>
<dbReference type="Gene3D" id="3.80.10.10">
    <property type="entry name" value="Ribonuclease Inhibitor"/>
    <property type="match status" value="2"/>
</dbReference>
<accession>A0A6P8XBJ4</accession>
<dbReference type="Proteomes" id="UP000515160">
    <property type="component" value="Chromosome 3"/>
</dbReference>
<evidence type="ECO:0000256" key="2">
    <source>
        <dbReference type="ARBA" id="ARBA00022737"/>
    </source>
</evidence>
<keyword evidence="3" id="KW-1185">Reference proteome</keyword>
<dbReference type="Pfam" id="PF13855">
    <property type="entry name" value="LRR_8"/>
    <property type="match status" value="1"/>
</dbReference>
<evidence type="ECO:0000256" key="1">
    <source>
        <dbReference type="ARBA" id="ARBA00022614"/>
    </source>
</evidence>
<protein>
    <submittedName>
        <fullName evidence="4">TLR4 interactor with leucine rich repeats-like</fullName>
    </submittedName>
</protein>
<dbReference type="PANTHER" id="PTHR24366">
    <property type="entry name" value="IG(IMMUNOGLOBULIN) AND LRR(LEUCINE RICH REPEAT) DOMAINS"/>
    <property type="match status" value="1"/>
</dbReference>
<gene>
    <name evidence="4" type="primary">LOC117571771</name>
</gene>
<evidence type="ECO:0000313" key="4">
    <source>
        <dbReference type="RefSeq" id="XP_034110019.2"/>
    </source>
</evidence>
<dbReference type="InterPro" id="IPR025875">
    <property type="entry name" value="Leu-rich_rpt_4"/>
</dbReference>
<dbReference type="RefSeq" id="XP_034110019.2">
    <property type="nucleotide sequence ID" value="XM_034254128.2"/>
</dbReference>
<dbReference type="Pfam" id="PF12799">
    <property type="entry name" value="LRR_4"/>
    <property type="match status" value="1"/>
</dbReference>
<dbReference type="PROSITE" id="PS51450">
    <property type="entry name" value="LRR"/>
    <property type="match status" value="2"/>
</dbReference>
<evidence type="ECO:0000313" key="3">
    <source>
        <dbReference type="Proteomes" id="UP000515160"/>
    </source>
</evidence>
<sequence>MPHLFLLDLSHSTGLELLSEGFSKYPNLTDIDITGCGLEQLLDSHFAIDSMVHLLKAGHNKLSSLSKDLFIRLPRLQKAYFNHNGLSHLELPHMPNLRYLELQRNKLTDFNLNNCPRLEFLYINDNQLTQITLPSGFKKQSPLRLLELTNNNISVLFENQFESLGKLEILELSGNKITMLSSAHFTGLTTLQYLNVASNGKMELRGHTFEALERLEDLDLSNNDLENLSPHLFGYKQVEKQGRYDYLPMTHMLSLSLSGNKLQHLHPRTFEKLPLD</sequence>
<name>A0A6P8XBJ4_DROAB</name>
<dbReference type="OrthoDB" id="676979at2759"/>
<dbReference type="PRINTS" id="PR00019">
    <property type="entry name" value="LEURICHRPT"/>
</dbReference>
<dbReference type="GeneID" id="117571771"/>
<dbReference type="PANTHER" id="PTHR24366:SF96">
    <property type="entry name" value="LEUCINE RICH REPEAT CONTAINING 53"/>
    <property type="match status" value="1"/>
</dbReference>
<reference evidence="4" key="1">
    <citation type="submission" date="2025-08" db="UniProtKB">
        <authorList>
            <consortium name="RefSeq"/>
        </authorList>
    </citation>
    <scope>IDENTIFICATION</scope>
    <source>
        <strain evidence="4">15112-1751.03</strain>
        <tissue evidence="4">Whole Adult</tissue>
    </source>
</reference>
<proteinExistence type="predicted"/>